<feature type="transmembrane region" description="Helical" evidence="2">
    <location>
        <begin position="169"/>
        <end position="188"/>
    </location>
</feature>
<evidence type="ECO:0000256" key="3">
    <source>
        <dbReference type="SAM" id="SignalP"/>
    </source>
</evidence>
<feature type="transmembrane region" description="Helical" evidence="2">
    <location>
        <begin position="249"/>
        <end position="273"/>
    </location>
</feature>
<keyword evidence="2" id="KW-0812">Transmembrane</keyword>
<evidence type="ECO:0000259" key="4">
    <source>
        <dbReference type="PROSITE" id="PS51455"/>
    </source>
</evidence>
<feature type="domain" description="PIPK" evidence="4">
    <location>
        <begin position="385"/>
        <end position="771"/>
    </location>
</feature>
<evidence type="ECO:0000256" key="1">
    <source>
        <dbReference type="PROSITE-ProRule" id="PRU00781"/>
    </source>
</evidence>
<dbReference type="Gene3D" id="1.20.1070.10">
    <property type="entry name" value="Rhodopsin 7-helix transmembrane proteins"/>
    <property type="match status" value="1"/>
</dbReference>
<gene>
    <name evidence="5" type="ORF">TTHERM_00047210</name>
</gene>
<dbReference type="InParanoid" id="Q23DH0"/>
<keyword evidence="2" id="KW-1133">Transmembrane helix</keyword>
<evidence type="ECO:0000313" key="5">
    <source>
        <dbReference type="EMBL" id="EAR94669.2"/>
    </source>
</evidence>
<dbReference type="Gene3D" id="3.30.800.10">
    <property type="entry name" value="Phosphatidylinositol Phosphate Kinase II Beta"/>
    <property type="match status" value="1"/>
</dbReference>
<dbReference type="InterPro" id="IPR027484">
    <property type="entry name" value="PInositol-4-P-5-kinase_N"/>
</dbReference>
<keyword evidence="1" id="KW-0808">Transferase</keyword>
<dbReference type="KEGG" id="tet:TTHERM_00047210"/>
<dbReference type="PROSITE" id="PS51455">
    <property type="entry name" value="PIPK"/>
    <property type="match status" value="1"/>
</dbReference>
<keyword evidence="3" id="KW-0732">Signal</keyword>
<dbReference type="OrthoDB" id="296257at2759"/>
<proteinExistence type="predicted"/>
<dbReference type="EMBL" id="GG662712">
    <property type="protein sequence ID" value="EAR94669.2"/>
    <property type="molecule type" value="Genomic_DNA"/>
</dbReference>
<dbReference type="PANTHER" id="PTHR23086">
    <property type="entry name" value="PHOSPHATIDYLINOSITOL-4-PHOSPHATE 5-KINASE"/>
    <property type="match status" value="1"/>
</dbReference>
<feature type="signal peptide" evidence="3">
    <location>
        <begin position="1"/>
        <end position="20"/>
    </location>
</feature>
<feature type="transmembrane region" description="Helical" evidence="2">
    <location>
        <begin position="91"/>
        <end position="114"/>
    </location>
</feature>
<dbReference type="GO" id="GO:0005886">
    <property type="term" value="C:plasma membrane"/>
    <property type="evidence" value="ECO:0007669"/>
    <property type="project" value="TreeGrafter"/>
</dbReference>
<dbReference type="Pfam" id="PF01504">
    <property type="entry name" value="PIP5K"/>
    <property type="match status" value="1"/>
</dbReference>
<feature type="transmembrane region" description="Helical" evidence="2">
    <location>
        <begin position="134"/>
        <end position="157"/>
    </location>
</feature>
<dbReference type="Proteomes" id="UP000009168">
    <property type="component" value="Unassembled WGS sequence"/>
</dbReference>
<dbReference type="SUPFAM" id="SSF56104">
    <property type="entry name" value="SAICAR synthase-like"/>
    <property type="match status" value="1"/>
</dbReference>
<evidence type="ECO:0000313" key="6">
    <source>
        <dbReference type="Proteomes" id="UP000009168"/>
    </source>
</evidence>
<dbReference type="RefSeq" id="XP_001014716.2">
    <property type="nucleotide sequence ID" value="XM_001014716.2"/>
</dbReference>
<dbReference type="STRING" id="312017.Q23DH0"/>
<name>Q23DH0_TETTS</name>
<dbReference type="InterPro" id="IPR027483">
    <property type="entry name" value="PInositol-4-P-4/5-kinase_C_sf"/>
</dbReference>
<sequence length="775" mass="90598">MKLAWQVLFCVLLISQASQGFEFLDYTEEHNFNCYSNTTDEERAQYYDQVILHEIDRYLFIAFCPLTIMATSFIIYTFIKYPGTRNSPGDLLLGTSVCELLLNFHWLMASIYSLSHDGDNPDPNGLFCRLNSIFSIPSGILDFAYNFILNIYISLTLKNSLKGYSPKTRYWHILMVFSAAVIIIIFETVPNYAGISVFGTCSYTSNKLVFVTGPLIGIFYALLGYYMFRQFHKTIPDTRQKFANKRQEFLIYYAYVKVTSCIYLLLGITNLMIGLNCFFLHNPGLNIFLTITNFLKLLSPVILSLLRYRDPILKQRVLLELKKCKRRFNKKQHCSSIKKQLVEPINNDASSDQQNNQVIQITNQAEVKNDQSKSFIQEDQFKDMRQFLRQLHLTSMVSGILQEFSEDRDKESINQLSKDDFVEKDADIIIDNDQNNQDLDEQYEKLSIKMTVYAKKVFQLLRQKYSNGLNFVDSLQLEANNPLIQKASGEGKGGASGEFFFFTHDNNLLLKTINQNELEVLLEKLDKFVTHYEQKDDSLITKIYGIFTFQQQASYDRPNHIIVMRNLLAIDNKYIHRKYDLKGSTYNRYESNKRKDKNLNEIVLKDMDFLEFEQYIKATHQKKLEISQTLEIDSNYLAGQGFMDYSLLILKVDWNQYFLDLEEVQQNNQNNQNNPQNFNVNNQLNLQQNQIPNLYEKVIEKFGSSQFIFQSEENPSFFYHVGIIDYLQQWTIKKGLERFFKNCINGKDVNTSSQPPGFYSDRFKRFVRKIFANNS</sequence>
<dbReference type="GO" id="GO:0046854">
    <property type="term" value="P:phosphatidylinositol phosphate biosynthetic process"/>
    <property type="evidence" value="ECO:0007669"/>
    <property type="project" value="TreeGrafter"/>
</dbReference>
<protein>
    <submittedName>
        <fullName evidence="5">Phosphatidylinositol 4-phosphate 5-kinase</fullName>
    </submittedName>
</protein>
<dbReference type="InterPro" id="IPR002498">
    <property type="entry name" value="PInositol-4-P-4/5-kinase_core"/>
</dbReference>
<feature type="chain" id="PRO_5004201560" evidence="3">
    <location>
        <begin position="21"/>
        <end position="775"/>
    </location>
</feature>
<evidence type="ECO:0000256" key="2">
    <source>
        <dbReference type="SAM" id="Phobius"/>
    </source>
</evidence>
<organism evidence="5 6">
    <name type="scientific">Tetrahymena thermophila (strain SB210)</name>
    <dbReference type="NCBI Taxonomy" id="312017"/>
    <lineage>
        <taxon>Eukaryota</taxon>
        <taxon>Sar</taxon>
        <taxon>Alveolata</taxon>
        <taxon>Ciliophora</taxon>
        <taxon>Intramacronucleata</taxon>
        <taxon>Oligohymenophorea</taxon>
        <taxon>Hymenostomatida</taxon>
        <taxon>Tetrahymenina</taxon>
        <taxon>Tetrahymenidae</taxon>
        <taxon>Tetrahymena</taxon>
    </lineage>
</organism>
<keyword evidence="1" id="KW-0067">ATP-binding</keyword>
<keyword evidence="1" id="KW-0418">Kinase</keyword>
<dbReference type="HOGENOM" id="CLU_377899_0_0_1"/>
<dbReference type="SMART" id="SM00330">
    <property type="entry name" value="PIPKc"/>
    <property type="match status" value="1"/>
</dbReference>
<dbReference type="eggNOG" id="KOG0229">
    <property type="taxonomic scope" value="Eukaryota"/>
</dbReference>
<feature type="transmembrane region" description="Helical" evidence="2">
    <location>
        <begin position="58"/>
        <end position="79"/>
    </location>
</feature>
<feature type="transmembrane region" description="Helical" evidence="2">
    <location>
        <begin position="208"/>
        <end position="228"/>
    </location>
</feature>
<dbReference type="Gene3D" id="3.30.810.10">
    <property type="entry name" value="2-Layer Sandwich"/>
    <property type="match status" value="1"/>
</dbReference>
<keyword evidence="2" id="KW-0472">Membrane</keyword>
<dbReference type="SUPFAM" id="SSF81321">
    <property type="entry name" value="Family A G protein-coupled receptor-like"/>
    <property type="match status" value="1"/>
</dbReference>
<accession>Q23DH0</accession>
<dbReference type="CDD" id="cd00139">
    <property type="entry name" value="PIPKc"/>
    <property type="match status" value="1"/>
</dbReference>
<reference evidence="6" key="1">
    <citation type="journal article" date="2006" name="PLoS Biol.">
        <title>Macronuclear genome sequence of the ciliate Tetrahymena thermophila, a model eukaryote.</title>
        <authorList>
            <person name="Eisen J.A."/>
            <person name="Coyne R.S."/>
            <person name="Wu M."/>
            <person name="Wu D."/>
            <person name="Thiagarajan M."/>
            <person name="Wortman J.R."/>
            <person name="Badger J.H."/>
            <person name="Ren Q."/>
            <person name="Amedeo P."/>
            <person name="Jones K.M."/>
            <person name="Tallon L.J."/>
            <person name="Delcher A.L."/>
            <person name="Salzberg S.L."/>
            <person name="Silva J.C."/>
            <person name="Haas B.J."/>
            <person name="Majoros W.H."/>
            <person name="Farzad M."/>
            <person name="Carlton J.M."/>
            <person name="Smith R.K. Jr."/>
            <person name="Garg J."/>
            <person name="Pearlman R.E."/>
            <person name="Karrer K.M."/>
            <person name="Sun L."/>
            <person name="Manning G."/>
            <person name="Elde N.C."/>
            <person name="Turkewitz A.P."/>
            <person name="Asai D.J."/>
            <person name="Wilkes D.E."/>
            <person name="Wang Y."/>
            <person name="Cai H."/>
            <person name="Collins K."/>
            <person name="Stewart B.A."/>
            <person name="Lee S.R."/>
            <person name="Wilamowska K."/>
            <person name="Weinberg Z."/>
            <person name="Ruzzo W.L."/>
            <person name="Wloga D."/>
            <person name="Gaertig J."/>
            <person name="Frankel J."/>
            <person name="Tsao C.-C."/>
            <person name="Gorovsky M.A."/>
            <person name="Keeling P.J."/>
            <person name="Waller R.F."/>
            <person name="Patron N.J."/>
            <person name="Cherry J.M."/>
            <person name="Stover N.A."/>
            <person name="Krieger C.J."/>
            <person name="del Toro C."/>
            <person name="Ryder H.F."/>
            <person name="Williamson S.C."/>
            <person name="Barbeau R.A."/>
            <person name="Hamilton E.P."/>
            <person name="Orias E."/>
        </authorList>
    </citation>
    <scope>NUCLEOTIDE SEQUENCE [LARGE SCALE GENOMIC DNA]</scope>
    <source>
        <strain evidence="6">SB210</strain>
    </source>
</reference>
<keyword evidence="1" id="KW-0547">Nucleotide-binding</keyword>
<dbReference type="GO" id="GO:0016308">
    <property type="term" value="F:1-phosphatidylinositol-4-phosphate 5-kinase activity"/>
    <property type="evidence" value="ECO:0007669"/>
    <property type="project" value="TreeGrafter"/>
</dbReference>
<dbReference type="InterPro" id="IPR023610">
    <property type="entry name" value="PInositol-4/5-P-5/4-kinase"/>
</dbReference>
<dbReference type="AlphaFoldDB" id="Q23DH0"/>
<dbReference type="PANTHER" id="PTHR23086:SF8">
    <property type="entry name" value="PHOSPHATIDYLINOSITOL 5-PHOSPHATE 4-KINASE, ISOFORM A"/>
    <property type="match status" value="1"/>
</dbReference>
<dbReference type="GeneID" id="7845006"/>
<keyword evidence="6" id="KW-1185">Reference proteome</keyword>
<dbReference type="GO" id="GO:0005524">
    <property type="term" value="F:ATP binding"/>
    <property type="evidence" value="ECO:0007669"/>
    <property type="project" value="UniProtKB-UniRule"/>
</dbReference>